<feature type="region of interest" description="Disordered" evidence="1">
    <location>
        <begin position="312"/>
        <end position="331"/>
    </location>
</feature>
<dbReference type="PANTHER" id="PTHR22933:SF42">
    <property type="entry name" value="FI18455P1-RELATED"/>
    <property type="match status" value="1"/>
</dbReference>
<reference evidence="5" key="1">
    <citation type="submission" date="2013-03" db="EMBL/GenBank/DDBJ databases">
        <title>The Genome Sequence of Anopheles minimus MINIMUS1.</title>
        <authorList>
            <consortium name="The Broad Institute Genomics Platform"/>
            <person name="Neafsey D.E."/>
            <person name="Walton C."/>
            <person name="Walker B."/>
            <person name="Young S.K."/>
            <person name="Zeng Q."/>
            <person name="Gargeya S."/>
            <person name="Fitzgerald M."/>
            <person name="Haas B."/>
            <person name="Abouelleil A."/>
            <person name="Allen A.W."/>
            <person name="Alvarado L."/>
            <person name="Arachchi H.M."/>
            <person name="Berlin A.M."/>
            <person name="Chapman S.B."/>
            <person name="Gainer-Dewar J."/>
            <person name="Goldberg J."/>
            <person name="Griggs A."/>
            <person name="Gujja S."/>
            <person name="Hansen M."/>
            <person name="Howarth C."/>
            <person name="Imamovic A."/>
            <person name="Ireland A."/>
            <person name="Larimer J."/>
            <person name="McCowan C."/>
            <person name="Murphy C."/>
            <person name="Pearson M."/>
            <person name="Poon T.W."/>
            <person name="Priest M."/>
            <person name="Roberts A."/>
            <person name="Saif S."/>
            <person name="Shea T."/>
            <person name="Sisk P."/>
            <person name="Sykes S."/>
            <person name="Wortman J."/>
            <person name="Nusbaum C."/>
            <person name="Birren B."/>
        </authorList>
    </citation>
    <scope>NUCLEOTIDE SEQUENCE [LARGE SCALE GENOMIC DNA]</scope>
    <source>
        <strain evidence="5">MINIMUS1</strain>
    </source>
</reference>
<feature type="compositionally biased region" description="Polar residues" evidence="1">
    <location>
        <begin position="767"/>
        <end position="780"/>
    </location>
</feature>
<dbReference type="SUPFAM" id="SSF57625">
    <property type="entry name" value="Invertebrate chitin-binding proteins"/>
    <property type="match status" value="1"/>
</dbReference>
<evidence type="ECO:0000313" key="4">
    <source>
        <dbReference type="EnsemblMetazoa" id="AMIN000057-PA"/>
    </source>
</evidence>
<evidence type="ECO:0000256" key="1">
    <source>
        <dbReference type="SAM" id="MobiDB-lite"/>
    </source>
</evidence>
<dbReference type="PROSITE" id="PS50940">
    <property type="entry name" value="CHIT_BIND_II"/>
    <property type="match status" value="1"/>
</dbReference>
<protein>
    <recommendedName>
        <fullName evidence="3">Chitin-binding type-2 domain-containing protein</fullName>
    </recommendedName>
</protein>
<dbReference type="Gene3D" id="2.170.140.10">
    <property type="entry name" value="Chitin binding domain"/>
    <property type="match status" value="1"/>
</dbReference>
<feature type="signal peptide" evidence="2">
    <location>
        <begin position="1"/>
        <end position="33"/>
    </location>
</feature>
<dbReference type="Pfam" id="PF01607">
    <property type="entry name" value="CBM_14"/>
    <property type="match status" value="1"/>
</dbReference>
<evidence type="ECO:0000256" key="2">
    <source>
        <dbReference type="SAM" id="SignalP"/>
    </source>
</evidence>
<dbReference type="SMART" id="SM00494">
    <property type="entry name" value="ChtBD2"/>
    <property type="match status" value="1"/>
</dbReference>
<dbReference type="GO" id="GO:0005576">
    <property type="term" value="C:extracellular region"/>
    <property type="evidence" value="ECO:0007669"/>
    <property type="project" value="InterPro"/>
</dbReference>
<keyword evidence="5" id="KW-1185">Reference proteome</keyword>
<feature type="chain" id="PRO_5008140193" description="Chitin-binding type-2 domain-containing protein" evidence="2">
    <location>
        <begin position="34"/>
        <end position="1315"/>
    </location>
</feature>
<keyword evidence="2" id="KW-0732">Signal</keyword>
<name>A0A182VPS8_9DIPT</name>
<proteinExistence type="predicted"/>
<dbReference type="InterPro" id="IPR036508">
    <property type="entry name" value="Chitin-bd_dom_sf"/>
</dbReference>
<accession>A0A182VPS8</accession>
<dbReference type="Proteomes" id="UP000075920">
    <property type="component" value="Unassembled WGS sequence"/>
</dbReference>
<dbReference type="EnsemblMetazoa" id="AMIN000057-RA">
    <property type="protein sequence ID" value="AMIN000057-PA"/>
    <property type="gene ID" value="AMIN000057"/>
</dbReference>
<feature type="compositionally biased region" description="Low complexity" evidence="1">
    <location>
        <begin position="1194"/>
        <end position="1236"/>
    </location>
</feature>
<evidence type="ECO:0000313" key="5">
    <source>
        <dbReference type="Proteomes" id="UP000075920"/>
    </source>
</evidence>
<dbReference type="InterPro" id="IPR002557">
    <property type="entry name" value="Chitin-bd_dom"/>
</dbReference>
<feature type="compositionally biased region" description="Basic and acidic residues" evidence="1">
    <location>
        <begin position="312"/>
        <end position="321"/>
    </location>
</feature>
<feature type="compositionally biased region" description="Polar residues" evidence="1">
    <location>
        <begin position="1184"/>
        <end position="1193"/>
    </location>
</feature>
<feature type="region of interest" description="Disordered" evidence="1">
    <location>
        <begin position="1181"/>
        <end position="1238"/>
    </location>
</feature>
<sequence length="1315" mass="145497">MTPKISKMSPCTLFRHLLCPVFVILSELTSIEGNSKIMQRNLFHVPSRRSPRSVLVQESDGGTAANSFPGVEINSYQGLVGRAGIDFPVLTHIPNTVFDCRSHGNGYFADLETRCQVFHICDDGKKISFLCPNGTIFRQLDLICDWWFKVDCAATPNHFAESTEMLTQAKRARLQSKHPVPQPINQSDESLTLNIQDKRLLLGNAKNLRPAKSPTRQNTLELNRRIDRIISAESIGFVPDKNGKIIKDTIDKLDAAHEIQDTAQSASFATIAKKMFNSYYAQEQLFKDQTNVNKQRKIESNVEDSHRDYHSVLSKDGRDENSSSGSGNRHAINYMPYTTARKLNLNSKVTQFYTPTVPAFTTSTRTTTVGAITDDAMVTTKATTISSFSNGETVESHSFSNQFTHPIRRAGTADEDSIMDHAMEIMQTIKNLKIDDSASNGNVMKRTIDDVMASASTNTFDGQSLTFSTIASPVKASFDILQHPSGIIPNIDRYRRMRIVSERKPNVDVGHRSLLTRTTLNEYDRLFQSRNNENGGNHIDDVHGHDHLETEFYSDSQMEHDLEGQSSRYPVFGMSNSTQIRELAQIFTHALSAYLQDPVTFRRILTEIRPKAPGTQTTIKSITAERSAANEYGNSSASLLETTTNSPNDNAIQHARLQDAENYEVLDFSDMTTTTTTANPAENGTTILDTSNIPTTTIDYNANDNIVSGKTENVSRKQGKSLSIKFITNSRNELADEVNSELGSPASSSYTNRFTENASSEGKENNPTEITTSASTYSKQFDTDTPSISSTVPTSSMTNTVTEPVPAPQSILKPPVLSTNRFSMEIRPKTTLVLEDDEQLQRAQSESILASQNNRPIYERNRYSVISLHKFRDNPSTGETFGTSVNKTLTATAQPSVSLQQEANGIVPSSRTTMSYTVFFDPLTINDELMDLEKPKPTAAHTPAIQMPRHYGWNGTLLPEAALSRTATNDYSTRLMGENLRENATLMQKKANEMFGDLNDVQADKLMTAIKMADKDKSMRRLILLLIRTCDDSPSNTNEESRKALLEALINIGGVSNPQSADDLRILTDSAPRDSDYRRGKEIGYSRGENMLYDGLPAKSTTPNIAATTENYATVLTGSNDGSNSEERESQERFNSEEWLKGNDFQTTESTTKMYSSGEGQTSYLPNTVTTQGRWAYGYDDSHQAQPTTTPYPSTVVQTTADSSSTVSTTVTEPTATPTLTASPTSETSDSTSSTTMQAAVDAVDTEYRSVESLESDTLSEFKPPFIVSQRLPKDLSSSLGYPSSNKTKFHSAHNSDTRALELLKSLYSLAARWG</sequence>
<feature type="region of interest" description="Disordered" evidence="1">
    <location>
        <begin position="737"/>
        <end position="813"/>
    </location>
</feature>
<reference evidence="4" key="2">
    <citation type="submission" date="2020-05" db="UniProtKB">
        <authorList>
            <consortium name="EnsemblMetazoa"/>
        </authorList>
    </citation>
    <scope>IDENTIFICATION</scope>
    <source>
        <strain evidence="4">MINIMUS1</strain>
    </source>
</reference>
<feature type="compositionally biased region" description="Low complexity" evidence="1">
    <location>
        <begin position="783"/>
        <end position="798"/>
    </location>
</feature>
<organism evidence="4 5">
    <name type="scientific">Anopheles minimus</name>
    <dbReference type="NCBI Taxonomy" id="112268"/>
    <lineage>
        <taxon>Eukaryota</taxon>
        <taxon>Metazoa</taxon>
        <taxon>Ecdysozoa</taxon>
        <taxon>Arthropoda</taxon>
        <taxon>Hexapoda</taxon>
        <taxon>Insecta</taxon>
        <taxon>Pterygota</taxon>
        <taxon>Neoptera</taxon>
        <taxon>Endopterygota</taxon>
        <taxon>Diptera</taxon>
        <taxon>Nematocera</taxon>
        <taxon>Culicoidea</taxon>
        <taxon>Culicidae</taxon>
        <taxon>Anophelinae</taxon>
        <taxon>Anopheles</taxon>
    </lineage>
</organism>
<dbReference type="InterPro" id="IPR052976">
    <property type="entry name" value="Scoloptoxin-like"/>
</dbReference>
<dbReference type="STRING" id="112268.A0A182VPS8"/>
<dbReference type="GO" id="GO:0008061">
    <property type="term" value="F:chitin binding"/>
    <property type="evidence" value="ECO:0007669"/>
    <property type="project" value="InterPro"/>
</dbReference>
<feature type="compositionally biased region" description="Polar residues" evidence="1">
    <location>
        <begin position="741"/>
        <end position="760"/>
    </location>
</feature>
<dbReference type="PANTHER" id="PTHR22933">
    <property type="entry name" value="FI18007P1-RELATED"/>
    <property type="match status" value="1"/>
</dbReference>
<feature type="domain" description="Chitin-binding type-2" evidence="3">
    <location>
        <begin position="97"/>
        <end position="154"/>
    </location>
</feature>
<evidence type="ECO:0000259" key="3">
    <source>
        <dbReference type="PROSITE" id="PS50940"/>
    </source>
</evidence>
<dbReference type="VEuPathDB" id="VectorBase:AMIN000057"/>